<organism evidence="1 2">
    <name type="scientific">Batillaria attramentaria</name>
    <dbReference type="NCBI Taxonomy" id="370345"/>
    <lineage>
        <taxon>Eukaryota</taxon>
        <taxon>Metazoa</taxon>
        <taxon>Spiralia</taxon>
        <taxon>Lophotrochozoa</taxon>
        <taxon>Mollusca</taxon>
        <taxon>Gastropoda</taxon>
        <taxon>Caenogastropoda</taxon>
        <taxon>Sorbeoconcha</taxon>
        <taxon>Cerithioidea</taxon>
        <taxon>Batillariidae</taxon>
        <taxon>Batillaria</taxon>
    </lineage>
</organism>
<comment type="caution">
    <text evidence="1">The sequence shown here is derived from an EMBL/GenBank/DDBJ whole genome shotgun (WGS) entry which is preliminary data.</text>
</comment>
<keyword evidence="2" id="KW-1185">Reference proteome</keyword>
<name>A0ABD0K7M5_9CAEN</name>
<proteinExistence type="predicted"/>
<dbReference type="Proteomes" id="UP001519460">
    <property type="component" value="Unassembled WGS sequence"/>
</dbReference>
<accession>A0ABD0K7M5</accession>
<protein>
    <submittedName>
        <fullName evidence="1">Uncharacterized protein</fullName>
    </submittedName>
</protein>
<reference evidence="1 2" key="1">
    <citation type="journal article" date="2023" name="Sci. Data">
        <title>Genome assembly of the Korean intertidal mud-creeper Batillaria attramentaria.</title>
        <authorList>
            <person name="Patra A.K."/>
            <person name="Ho P.T."/>
            <person name="Jun S."/>
            <person name="Lee S.J."/>
            <person name="Kim Y."/>
            <person name="Won Y.J."/>
        </authorList>
    </citation>
    <scope>NUCLEOTIDE SEQUENCE [LARGE SCALE GENOMIC DNA]</scope>
    <source>
        <strain evidence="1">Wonlab-2016</strain>
    </source>
</reference>
<sequence>MNRKYLHELLAECIKLGISTHQPRITDHWMEQERRMFWVVGYPSDRDFSPLYYAVCHRSLAITEMLYESGSCSNRELYNIAQNWFDPANYTDSRKPPPSIRADQAAYVSMIVSSPRSLQSMCRLVISHLHRCVQTQKTGAEK</sequence>
<evidence type="ECO:0000313" key="1">
    <source>
        <dbReference type="EMBL" id="KAK7482983.1"/>
    </source>
</evidence>
<dbReference type="AlphaFoldDB" id="A0ABD0K7M5"/>
<evidence type="ECO:0000313" key="2">
    <source>
        <dbReference type="Proteomes" id="UP001519460"/>
    </source>
</evidence>
<gene>
    <name evidence="1" type="ORF">BaRGS_00025760</name>
</gene>
<dbReference type="EMBL" id="JACVVK020000235">
    <property type="protein sequence ID" value="KAK7482983.1"/>
    <property type="molecule type" value="Genomic_DNA"/>
</dbReference>